<feature type="region of interest" description="Disordered" evidence="1">
    <location>
        <begin position="121"/>
        <end position="142"/>
    </location>
</feature>
<reference evidence="2 3" key="1">
    <citation type="submission" date="2019-10" db="EMBL/GenBank/DDBJ databases">
        <title>Cognatihalovulum marinum gen. nov. sp. nov., a new member of the family Rhodobacteraceae isolated from deep seawater of the Northwest Indian Ocean.</title>
        <authorList>
            <person name="Ruan C."/>
            <person name="Wang J."/>
            <person name="Zheng X."/>
            <person name="Song L."/>
            <person name="Zhu Y."/>
            <person name="Huang Y."/>
            <person name="Lu Z."/>
            <person name="Du W."/>
            <person name="Huang L."/>
            <person name="Dai X."/>
        </authorList>
    </citation>
    <scope>NUCLEOTIDE SEQUENCE [LARGE SCALE GENOMIC DNA]</scope>
    <source>
        <strain evidence="2 3">2CG4</strain>
    </source>
</reference>
<accession>A0A6L5Z7F5</accession>
<feature type="compositionally biased region" description="Polar residues" evidence="1">
    <location>
        <begin position="123"/>
        <end position="142"/>
    </location>
</feature>
<comment type="caution">
    <text evidence="2">The sequence shown here is derived from an EMBL/GenBank/DDBJ whole genome shotgun (WGS) entry which is preliminary data.</text>
</comment>
<proteinExistence type="predicted"/>
<sequence length="142" mass="16007">MQVLDQGTATARKEHQCYDCYRTIAKGTVYSYCKTVDMGRAATCRSHVDCHEAAMAEVRRGTAFDVYDGVPPLKDMLGDSGQFQVEVDLLRGHFPHVATRLELGEQLSEIRWQDKLRERRFASSRSTQKQGEKSSCPTTSTN</sequence>
<dbReference type="RefSeq" id="WP_154449303.1">
    <property type="nucleotide sequence ID" value="NZ_WIND01000028.1"/>
</dbReference>
<dbReference type="EMBL" id="WIND01000028">
    <property type="protein sequence ID" value="MSU91872.1"/>
    <property type="molecule type" value="Genomic_DNA"/>
</dbReference>
<evidence type="ECO:0000313" key="2">
    <source>
        <dbReference type="EMBL" id="MSU91872.1"/>
    </source>
</evidence>
<keyword evidence="3" id="KW-1185">Reference proteome</keyword>
<evidence type="ECO:0000256" key="1">
    <source>
        <dbReference type="SAM" id="MobiDB-lite"/>
    </source>
</evidence>
<dbReference type="Proteomes" id="UP000474957">
    <property type="component" value="Unassembled WGS sequence"/>
</dbReference>
<organism evidence="2 3">
    <name type="scientific">Halovulum marinum</name>
    <dbReference type="NCBI Taxonomy" id="2662447"/>
    <lineage>
        <taxon>Bacteria</taxon>
        <taxon>Pseudomonadati</taxon>
        <taxon>Pseudomonadota</taxon>
        <taxon>Alphaproteobacteria</taxon>
        <taxon>Rhodobacterales</taxon>
        <taxon>Paracoccaceae</taxon>
        <taxon>Halovulum</taxon>
    </lineage>
</organism>
<evidence type="ECO:0000313" key="3">
    <source>
        <dbReference type="Proteomes" id="UP000474957"/>
    </source>
</evidence>
<protein>
    <submittedName>
        <fullName evidence="2">Uncharacterized protein</fullName>
    </submittedName>
</protein>
<dbReference type="AlphaFoldDB" id="A0A6L5Z7F5"/>
<name>A0A6L5Z7F5_9RHOB</name>
<gene>
    <name evidence="2" type="ORF">GE300_20055</name>
</gene>